<sequence length="509" mass="54391">MTEAFVRCGPRHRPLTEVQDRAVRFAGALQGLGVGHGDRYAIVMRNEIAYVETTIGASSIGAVPVPVNWHWTGTDLRHILTDSGAKVAVVHSDLVPAVEAQAPEGLVIIEAAVPSEVSNAYALGHVPVTGRHPLLTDLITASAPATATVHAPPISVIYTSGTTGRPKGILRNPIAAAAMPDTLREFSQSMGIRPGGTTLIPAPLYHAAPNVGMSFAAAIGANIVIMPRFDAEGFLALVQEFRVETVQMVPTMFVRLLKLPEQVRRAADVSSLKTVVTAAASCPPDVKRAMIDWLGPIVSEYYGGAETGVLVECTAQEWLAHPGTVGRPVRGAAIKILDADRREVPVGEVGLVYGRPTTTWPDFTYLNDDAGRREVDDGTGFITVGDVGRVDDDGFLYLSDRLKDMIVSGGVNIYPAEIEAAIVQLAGVRDAAVFGIPDPDMGEAIAVHIELEPGAVITEEDVRAHVRSTLARYKVPKVVVFDDALPREDTGKLFKRMIKDHYWSAAGNG</sequence>
<dbReference type="EMBL" id="JAERWK010000014">
    <property type="protein sequence ID" value="MBM9467809.1"/>
    <property type="molecule type" value="Genomic_DNA"/>
</dbReference>
<dbReference type="Pfam" id="PF00501">
    <property type="entry name" value="AMP-binding"/>
    <property type="match status" value="1"/>
</dbReference>
<comment type="caution">
    <text evidence="5">The sequence shown here is derived from an EMBL/GenBank/DDBJ whole genome shotgun (WGS) entry which is preliminary data.</text>
</comment>
<dbReference type="InterPro" id="IPR020845">
    <property type="entry name" value="AMP-binding_CS"/>
</dbReference>
<gene>
    <name evidence="5" type="ORF">JL106_11000</name>
</gene>
<evidence type="ECO:0000259" key="4">
    <source>
        <dbReference type="Pfam" id="PF13193"/>
    </source>
</evidence>
<reference evidence="5" key="1">
    <citation type="submission" date="2021-01" db="EMBL/GenBank/DDBJ databases">
        <title>YIM 132084 draft genome.</title>
        <authorList>
            <person name="An D."/>
        </authorList>
    </citation>
    <scope>NUCLEOTIDE SEQUENCE</scope>
    <source>
        <strain evidence="5">YIM 132084</strain>
    </source>
</reference>
<evidence type="ECO:0000259" key="3">
    <source>
        <dbReference type="Pfam" id="PF00501"/>
    </source>
</evidence>
<dbReference type="Pfam" id="PF13193">
    <property type="entry name" value="AMP-binding_C"/>
    <property type="match status" value="1"/>
</dbReference>
<dbReference type="InterPro" id="IPR045851">
    <property type="entry name" value="AMP-bd_C_sf"/>
</dbReference>
<keyword evidence="2" id="KW-0436">Ligase</keyword>
<dbReference type="RefSeq" id="WP_205260772.1">
    <property type="nucleotide sequence ID" value="NZ_JAERWK010000014.1"/>
</dbReference>
<dbReference type="Proteomes" id="UP000663792">
    <property type="component" value="Unassembled WGS sequence"/>
</dbReference>
<dbReference type="Gene3D" id="3.30.300.30">
    <property type="match status" value="1"/>
</dbReference>
<evidence type="ECO:0000313" key="5">
    <source>
        <dbReference type="EMBL" id="MBM9467809.1"/>
    </source>
</evidence>
<dbReference type="SUPFAM" id="SSF56801">
    <property type="entry name" value="Acetyl-CoA synthetase-like"/>
    <property type="match status" value="1"/>
</dbReference>
<dbReference type="Gene3D" id="3.40.50.12780">
    <property type="entry name" value="N-terminal domain of ligase-like"/>
    <property type="match status" value="1"/>
</dbReference>
<feature type="domain" description="AMP-dependent synthetase/ligase" evidence="3">
    <location>
        <begin position="16"/>
        <end position="353"/>
    </location>
</feature>
<organism evidence="5 6">
    <name type="scientific">Nakamurella leprariae</name>
    <dbReference type="NCBI Taxonomy" id="2803911"/>
    <lineage>
        <taxon>Bacteria</taxon>
        <taxon>Bacillati</taxon>
        <taxon>Actinomycetota</taxon>
        <taxon>Actinomycetes</taxon>
        <taxon>Nakamurellales</taxon>
        <taxon>Nakamurellaceae</taxon>
        <taxon>Nakamurella</taxon>
    </lineage>
</organism>
<evidence type="ECO:0000256" key="2">
    <source>
        <dbReference type="ARBA" id="ARBA00022598"/>
    </source>
</evidence>
<keyword evidence="6" id="KW-1185">Reference proteome</keyword>
<dbReference type="PROSITE" id="PS00455">
    <property type="entry name" value="AMP_BINDING"/>
    <property type="match status" value="1"/>
</dbReference>
<dbReference type="InterPro" id="IPR042099">
    <property type="entry name" value="ANL_N_sf"/>
</dbReference>
<dbReference type="GO" id="GO:0006631">
    <property type="term" value="P:fatty acid metabolic process"/>
    <property type="evidence" value="ECO:0007669"/>
    <property type="project" value="TreeGrafter"/>
</dbReference>
<feature type="domain" description="AMP-binding enzyme C-terminal" evidence="4">
    <location>
        <begin position="417"/>
        <end position="492"/>
    </location>
</feature>
<dbReference type="PANTHER" id="PTHR43201:SF5">
    <property type="entry name" value="MEDIUM-CHAIN ACYL-COA LIGASE ACSF2, MITOCHONDRIAL"/>
    <property type="match status" value="1"/>
</dbReference>
<evidence type="ECO:0000313" key="6">
    <source>
        <dbReference type="Proteomes" id="UP000663792"/>
    </source>
</evidence>
<dbReference type="GO" id="GO:0031956">
    <property type="term" value="F:medium-chain fatty acid-CoA ligase activity"/>
    <property type="evidence" value="ECO:0007669"/>
    <property type="project" value="TreeGrafter"/>
</dbReference>
<dbReference type="InterPro" id="IPR000873">
    <property type="entry name" value="AMP-dep_synth/lig_dom"/>
</dbReference>
<dbReference type="AlphaFoldDB" id="A0A938YDG2"/>
<name>A0A938YDG2_9ACTN</name>
<accession>A0A938YDG2</accession>
<evidence type="ECO:0000256" key="1">
    <source>
        <dbReference type="ARBA" id="ARBA00006432"/>
    </source>
</evidence>
<dbReference type="InterPro" id="IPR025110">
    <property type="entry name" value="AMP-bd_C"/>
</dbReference>
<protein>
    <submittedName>
        <fullName evidence="5">AMP-binding protein</fullName>
    </submittedName>
</protein>
<dbReference type="PANTHER" id="PTHR43201">
    <property type="entry name" value="ACYL-COA SYNTHETASE"/>
    <property type="match status" value="1"/>
</dbReference>
<proteinExistence type="inferred from homology"/>
<comment type="similarity">
    <text evidence="1">Belongs to the ATP-dependent AMP-binding enzyme family.</text>
</comment>